<dbReference type="EMBL" id="CAJOBC010016347">
    <property type="protein sequence ID" value="CAF4027591.1"/>
    <property type="molecule type" value="Genomic_DNA"/>
</dbReference>
<evidence type="ECO:0000313" key="3">
    <source>
        <dbReference type="EMBL" id="CAF3609059.1"/>
    </source>
</evidence>
<gene>
    <name evidence="2" type="ORF">GPM918_LOCUS26341</name>
    <name evidence="1" type="ORF">OVA965_LOCUS5829</name>
    <name evidence="4" type="ORF">SRO942_LOCUS26474</name>
    <name evidence="3" type="ORF">TMI583_LOCUS5826</name>
</gene>
<dbReference type="EMBL" id="CAJNOQ010010572">
    <property type="protein sequence ID" value="CAF1255415.1"/>
    <property type="molecule type" value="Genomic_DNA"/>
</dbReference>
<evidence type="ECO:0000313" key="1">
    <source>
        <dbReference type="EMBL" id="CAF0824680.1"/>
    </source>
</evidence>
<dbReference type="Proteomes" id="UP000682733">
    <property type="component" value="Unassembled WGS sequence"/>
</dbReference>
<accession>A0A815ABZ0</accession>
<proteinExistence type="predicted"/>
<dbReference type="EMBL" id="CAJNOK010001684">
    <property type="protein sequence ID" value="CAF0824680.1"/>
    <property type="molecule type" value="Genomic_DNA"/>
</dbReference>
<evidence type="ECO:0000313" key="4">
    <source>
        <dbReference type="EMBL" id="CAF4027591.1"/>
    </source>
</evidence>
<dbReference type="OrthoDB" id="10030800at2759"/>
<organism evidence="2 5">
    <name type="scientific">Didymodactylos carnosus</name>
    <dbReference type="NCBI Taxonomy" id="1234261"/>
    <lineage>
        <taxon>Eukaryota</taxon>
        <taxon>Metazoa</taxon>
        <taxon>Spiralia</taxon>
        <taxon>Gnathifera</taxon>
        <taxon>Rotifera</taxon>
        <taxon>Eurotatoria</taxon>
        <taxon>Bdelloidea</taxon>
        <taxon>Philodinida</taxon>
        <taxon>Philodinidae</taxon>
        <taxon>Didymodactylos</taxon>
    </lineage>
</organism>
<evidence type="ECO:0000313" key="2">
    <source>
        <dbReference type="EMBL" id="CAF1255415.1"/>
    </source>
</evidence>
<evidence type="ECO:0000313" key="5">
    <source>
        <dbReference type="Proteomes" id="UP000663829"/>
    </source>
</evidence>
<comment type="caution">
    <text evidence="2">The sequence shown here is derived from an EMBL/GenBank/DDBJ whole genome shotgun (WGS) entry which is preliminary data.</text>
</comment>
<protein>
    <submittedName>
        <fullName evidence="2">Uncharacterized protein</fullName>
    </submittedName>
</protein>
<dbReference type="EMBL" id="CAJOBA010001684">
    <property type="protein sequence ID" value="CAF3609059.1"/>
    <property type="molecule type" value="Genomic_DNA"/>
</dbReference>
<name>A0A815ABZ0_9BILA</name>
<keyword evidence="5" id="KW-1185">Reference proteome</keyword>
<reference evidence="2" key="1">
    <citation type="submission" date="2021-02" db="EMBL/GenBank/DDBJ databases">
        <authorList>
            <person name="Nowell W R."/>
        </authorList>
    </citation>
    <scope>NUCLEOTIDE SEQUENCE</scope>
</reference>
<dbReference type="Proteomes" id="UP000681722">
    <property type="component" value="Unassembled WGS sequence"/>
</dbReference>
<dbReference type="Proteomes" id="UP000663829">
    <property type="component" value="Unassembled WGS sequence"/>
</dbReference>
<sequence>MSSVTSSSIISRHLLLVDCDGGRGRLFERFTIQDLPKYTDIYLFWNNTDAFVTAELNKLKTITEKIHLCPSHLIDCKNSADGKLIYFLGKLVKDYDRIWIIQGSDRIYEEIEESVNYEYPHEEKIKLIKITVPGSIELGKILMQIRQQSTLNRPRVIPIQNGIEFLNDTKCQACPLCTSKKRQFGLHGLLSHLRDKHKRPFTCRLFLDTSSIQNGDKADSSAVPSTEKTKAASGALICSHTKLQFIFEPSVGQTFTRSPAQQIHGEKIKCPHDDCQHKSKSYGVDGLVTHCKCKHKLDLSFQCGGENTPIMKTKGFKKHLKK</sequence>
<dbReference type="AlphaFoldDB" id="A0A815ABZ0"/>
<dbReference type="Proteomes" id="UP000677228">
    <property type="component" value="Unassembled WGS sequence"/>
</dbReference>